<comment type="caution">
    <text evidence="1">The sequence shown here is derived from an EMBL/GenBank/DDBJ whole genome shotgun (WGS) entry which is preliminary data.</text>
</comment>
<proteinExistence type="predicted"/>
<organism evidence="1 2">
    <name type="scientific">Staurois parvus</name>
    <dbReference type="NCBI Taxonomy" id="386267"/>
    <lineage>
        <taxon>Eukaryota</taxon>
        <taxon>Metazoa</taxon>
        <taxon>Chordata</taxon>
        <taxon>Craniata</taxon>
        <taxon>Vertebrata</taxon>
        <taxon>Euteleostomi</taxon>
        <taxon>Amphibia</taxon>
        <taxon>Batrachia</taxon>
        <taxon>Anura</taxon>
        <taxon>Neobatrachia</taxon>
        <taxon>Ranoidea</taxon>
        <taxon>Ranidae</taxon>
        <taxon>Staurois</taxon>
    </lineage>
</organism>
<evidence type="ECO:0000313" key="1">
    <source>
        <dbReference type="EMBL" id="CAI9584123.1"/>
    </source>
</evidence>
<gene>
    <name evidence="1" type="ORF">SPARVUS_LOCUS9937266</name>
</gene>
<evidence type="ECO:0000313" key="2">
    <source>
        <dbReference type="Proteomes" id="UP001162483"/>
    </source>
</evidence>
<reference evidence="1" key="1">
    <citation type="submission" date="2023-05" db="EMBL/GenBank/DDBJ databases">
        <authorList>
            <person name="Stuckert A."/>
        </authorList>
    </citation>
    <scope>NUCLEOTIDE SEQUENCE</scope>
</reference>
<keyword evidence="2" id="KW-1185">Reference proteome</keyword>
<sequence length="49" mass="5370">MVDCRSVLLAAESTLWPALVLQPTRQVSPTTSAESIPDIECYFPFNQGS</sequence>
<name>A0ABN9EHJ4_9NEOB</name>
<dbReference type="Proteomes" id="UP001162483">
    <property type="component" value="Unassembled WGS sequence"/>
</dbReference>
<dbReference type="EMBL" id="CATNWA010015520">
    <property type="protein sequence ID" value="CAI9584123.1"/>
    <property type="molecule type" value="Genomic_DNA"/>
</dbReference>
<protein>
    <submittedName>
        <fullName evidence="1">Uncharacterized protein</fullName>
    </submittedName>
</protein>
<accession>A0ABN9EHJ4</accession>